<gene>
    <name evidence="6" type="ORF">JF72_08080</name>
</gene>
<dbReference type="EMBL" id="JXLG01000005">
    <property type="protein sequence ID" value="KJY61518.1"/>
    <property type="molecule type" value="Genomic_DNA"/>
</dbReference>
<dbReference type="Proteomes" id="UP000033682">
    <property type="component" value="Unassembled WGS sequence"/>
</dbReference>
<sequence length="485" mass="53339">MKISKKENYDVVVVGSGAAGQAAALTAVENGNSVLMLEKGRHTGGSANYSEGLFAVDSYLQKEKGINVSTLDVLKEEVEYSSYKADSRIWRNYLDTSAENIKWLHDEGVEYEGVQAMGAGEATWHIYKGYGDGAMHNGLEPRFKKLGGELLTSTSAINLEIDYDGNKKVTLKNEANGDIEIITAKVVILATGGYLNNDEMMAKETNYDLSRLITVSCGKGTGDGLRLGWHVGGQKYGMGTAMLFGGYLKDPGQPSFKMMRSQMNVAAGQQPLLWVNENGERFVDESVVYNFSYAGNALYSQNKVYSILDKKIIDEMAEKGNFMGLGVYIERGHKMDKLQEEIDQAISENKPFIFKADTLEELAEKMNLPKDKFVQNIKKFNEDVKTGEDKSFGKDPKYLRTVEDGPFYGFKLTVGAYCTMGGLRITPDNEIEDEKGQPIEGVYATGNDASGLTGDTYGPNMPGTCAGYAFYSGRNAAQHAQKYLK</sequence>
<dbReference type="AlphaFoldDB" id="A0A0F4LT73"/>
<evidence type="ECO:0000256" key="1">
    <source>
        <dbReference type="ARBA" id="ARBA00001974"/>
    </source>
</evidence>
<feature type="domain" description="FAD-dependent oxidoreductase 2 FAD-binding" evidence="5">
    <location>
        <begin position="10"/>
        <end position="454"/>
    </location>
</feature>
<dbReference type="STRING" id="303541.JF72_08080"/>
<dbReference type="Gene3D" id="3.50.50.60">
    <property type="entry name" value="FAD/NAD(P)-binding domain"/>
    <property type="match status" value="1"/>
</dbReference>
<keyword evidence="3" id="KW-0274">FAD</keyword>
<name>A0A0F4LT73_9LACO</name>
<evidence type="ECO:0000259" key="5">
    <source>
        <dbReference type="Pfam" id="PF00890"/>
    </source>
</evidence>
<evidence type="ECO:0000256" key="3">
    <source>
        <dbReference type="ARBA" id="ARBA00022827"/>
    </source>
</evidence>
<dbReference type="InterPro" id="IPR036188">
    <property type="entry name" value="FAD/NAD-bd_sf"/>
</dbReference>
<dbReference type="PANTHER" id="PTHR43400:SF10">
    <property type="entry name" value="3-OXOSTEROID 1-DEHYDROGENASE"/>
    <property type="match status" value="1"/>
</dbReference>
<dbReference type="Gene3D" id="3.90.700.10">
    <property type="entry name" value="Succinate dehydrogenase/fumarate reductase flavoprotein, catalytic domain"/>
    <property type="match status" value="1"/>
</dbReference>
<evidence type="ECO:0000256" key="4">
    <source>
        <dbReference type="ARBA" id="ARBA00023002"/>
    </source>
</evidence>
<dbReference type="HOGENOM" id="CLU_011398_4_3_9"/>
<dbReference type="RefSeq" id="WP_046307062.1">
    <property type="nucleotide sequence ID" value="NZ_KQ034000.1"/>
</dbReference>
<dbReference type="InterPro" id="IPR027477">
    <property type="entry name" value="Succ_DH/fumarate_Rdtase_cat_sf"/>
</dbReference>
<evidence type="ECO:0000313" key="7">
    <source>
        <dbReference type="Proteomes" id="UP000033682"/>
    </source>
</evidence>
<evidence type="ECO:0000256" key="2">
    <source>
        <dbReference type="ARBA" id="ARBA00022630"/>
    </source>
</evidence>
<dbReference type="PRINTS" id="PR00411">
    <property type="entry name" value="PNDRDTASEI"/>
</dbReference>
<proteinExistence type="predicted"/>
<dbReference type="GO" id="GO:0033765">
    <property type="term" value="F:steroid dehydrogenase activity, acting on the CH-CH group of donors"/>
    <property type="evidence" value="ECO:0007669"/>
    <property type="project" value="UniProtKB-ARBA"/>
</dbReference>
<comment type="caution">
    <text evidence="6">The sequence shown here is derived from an EMBL/GenBank/DDBJ whole genome shotgun (WGS) entry which is preliminary data.</text>
</comment>
<dbReference type="GO" id="GO:0008202">
    <property type="term" value="P:steroid metabolic process"/>
    <property type="evidence" value="ECO:0007669"/>
    <property type="project" value="UniProtKB-ARBA"/>
</dbReference>
<dbReference type="InterPro" id="IPR050315">
    <property type="entry name" value="FAD-oxidoreductase_2"/>
</dbReference>
<accession>A0A0F4LT73</accession>
<evidence type="ECO:0000313" key="6">
    <source>
        <dbReference type="EMBL" id="KJY61518.1"/>
    </source>
</evidence>
<keyword evidence="2" id="KW-0285">Flavoprotein</keyword>
<keyword evidence="4" id="KW-0560">Oxidoreductase</keyword>
<dbReference type="InterPro" id="IPR003953">
    <property type="entry name" value="FAD-dep_OxRdtase_2_FAD-bd"/>
</dbReference>
<dbReference type="PATRIC" id="fig|303541.3.peg.965"/>
<keyword evidence="7" id="KW-1185">Reference proteome</keyword>
<reference evidence="6 7" key="1">
    <citation type="submission" date="2015-01" db="EMBL/GenBank/DDBJ databases">
        <title>Comparative genomics of the lactic acid bacteria isolated from the honey bee gut.</title>
        <authorList>
            <person name="Ellegaard K.M."/>
            <person name="Tamarit D."/>
            <person name="Javelind E."/>
            <person name="Olofsson T."/>
            <person name="Andersson S.G."/>
            <person name="Vasquez A."/>
        </authorList>
    </citation>
    <scope>NUCLEOTIDE SEQUENCE [LARGE SCALE GENOMIC DNA]</scope>
    <source>
        <strain evidence="6 7">Hma11</strain>
    </source>
</reference>
<dbReference type="SUPFAM" id="SSF51905">
    <property type="entry name" value="FAD/NAD(P)-binding domain"/>
    <property type="match status" value="1"/>
</dbReference>
<dbReference type="Pfam" id="PF00890">
    <property type="entry name" value="FAD_binding_2"/>
    <property type="match status" value="1"/>
</dbReference>
<dbReference type="PANTHER" id="PTHR43400">
    <property type="entry name" value="FUMARATE REDUCTASE"/>
    <property type="match status" value="1"/>
</dbReference>
<organism evidence="6 7">
    <name type="scientific">Lactobacillus apis</name>
    <dbReference type="NCBI Taxonomy" id="303541"/>
    <lineage>
        <taxon>Bacteria</taxon>
        <taxon>Bacillati</taxon>
        <taxon>Bacillota</taxon>
        <taxon>Bacilli</taxon>
        <taxon>Lactobacillales</taxon>
        <taxon>Lactobacillaceae</taxon>
        <taxon>Lactobacillus</taxon>
    </lineage>
</organism>
<dbReference type="SUPFAM" id="SSF56425">
    <property type="entry name" value="Succinate dehydrogenase/fumarate reductase flavoprotein, catalytic domain"/>
    <property type="match status" value="1"/>
</dbReference>
<protein>
    <submittedName>
        <fullName evidence="6">FAD binding domain protein</fullName>
    </submittedName>
</protein>
<comment type="cofactor">
    <cofactor evidence="1">
        <name>FAD</name>
        <dbReference type="ChEBI" id="CHEBI:57692"/>
    </cofactor>
</comment>